<comment type="function">
    <text evidence="1">Required for the efficient initiation of filament assembly.</text>
</comment>
<evidence type="ECO:0000256" key="3">
    <source>
        <dbReference type="ARBA" id="ARBA00022795"/>
    </source>
</evidence>
<keyword evidence="4" id="KW-0969">Cilium</keyword>
<comment type="similarity">
    <text evidence="2">Belongs to the FlgN family.</text>
</comment>
<protein>
    <submittedName>
        <fullName evidence="4">Flagellar protein FlgN</fullName>
    </submittedName>
</protein>
<proteinExistence type="inferred from homology"/>
<gene>
    <name evidence="4" type="ORF">H8792_010095</name>
</gene>
<keyword evidence="4" id="KW-0966">Cell projection</keyword>
<dbReference type="Pfam" id="PF05130">
    <property type="entry name" value="FlgN"/>
    <property type="match status" value="1"/>
</dbReference>
<dbReference type="EMBL" id="JACBGI020000024">
    <property type="protein sequence ID" value="MBF6058690.1"/>
    <property type="molecule type" value="Genomic_DNA"/>
</dbReference>
<dbReference type="Proteomes" id="UP001193680">
    <property type="component" value="Unassembled WGS sequence"/>
</dbReference>
<dbReference type="InterPro" id="IPR036679">
    <property type="entry name" value="FlgN-like_sf"/>
</dbReference>
<dbReference type="InterPro" id="IPR007809">
    <property type="entry name" value="FlgN-like"/>
</dbReference>
<sequence>MDEFFKQSQAPSLLVELHHLLSEFHSTLEQEAEAIQKNRSEQVLAVISRKQQQSEQLNQITEQINKQLSPLSLQLSDLFSLQHFERLPETLQESVLAILQLTEACHNLNQSNGMAIKLLSNINQHAIDLIFGKDKGVELYSPEGVTKSDTTRKSLGKA</sequence>
<evidence type="ECO:0000313" key="4">
    <source>
        <dbReference type="EMBL" id="MBF6058690.1"/>
    </source>
</evidence>
<evidence type="ECO:0000313" key="5">
    <source>
        <dbReference type="Proteomes" id="UP001193680"/>
    </source>
</evidence>
<reference evidence="4 5" key="1">
    <citation type="submission" date="2020-11" db="EMBL/GenBank/DDBJ databases">
        <title>Sulfur oxidizing isolate from Hospital Hole Sinkhole.</title>
        <authorList>
            <person name="Scott K.M."/>
        </authorList>
    </citation>
    <scope>NUCLEOTIDE SEQUENCE [LARGE SCALE GENOMIC DNA]</scope>
    <source>
        <strain evidence="4 5">HH1</strain>
    </source>
</reference>
<keyword evidence="5" id="KW-1185">Reference proteome</keyword>
<organism evidence="4 5">
    <name type="scientific">Thiomicrorhabdus heinhorstiae</name>
    <dbReference type="NCBI Taxonomy" id="2748010"/>
    <lineage>
        <taxon>Bacteria</taxon>
        <taxon>Pseudomonadati</taxon>
        <taxon>Pseudomonadota</taxon>
        <taxon>Gammaproteobacteria</taxon>
        <taxon>Thiotrichales</taxon>
        <taxon>Piscirickettsiaceae</taxon>
        <taxon>Thiomicrorhabdus</taxon>
    </lineage>
</organism>
<dbReference type="SUPFAM" id="SSF140566">
    <property type="entry name" value="FlgN-like"/>
    <property type="match status" value="1"/>
</dbReference>
<name>A0ABS0BY27_9GAMM</name>
<accession>A0ABS0BY27</accession>
<evidence type="ECO:0000256" key="2">
    <source>
        <dbReference type="ARBA" id="ARBA00007703"/>
    </source>
</evidence>
<comment type="caution">
    <text evidence="4">The sequence shown here is derived from an EMBL/GenBank/DDBJ whole genome shotgun (WGS) entry which is preliminary data.</text>
</comment>
<dbReference type="Gene3D" id="1.20.58.300">
    <property type="entry name" value="FlgN-like"/>
    <property type="match status" value="1"/>
</dbReference>
<evidence type="ECO:0000256" key="1">
    <source>
        <dbReference type="ARBA" id="ARBA00002397"/>
    </source>
</evidence>
<keyword evidence="4" id="KW-0282">Flagellum</keyword>
<keyword evidence="3" id="KW-1005">Bacterial flagellum biogenesis</keyword>
<dbReference type="RefSeq" id="WP_185978837.1">
    <property type="nucleotide sequence ID" value="NZ_JACBGI020000024.1"/>
</dbReference>